<dbReference type="PRINTS" id="PR01270">
    <property type="entry name" value="HDASUPER"/>
</dbReference>
<dbReference type="Proteomes" id="UP000198924">
    <property type="component" value="Unassembled WGS sequence"/>
</dbReference>
<dbReference type="PANTHER" id="PTHR10625:SF10">
    <property type="entry name" value="HISTONE DEACETYLASE HDAC1"/>
    <property type="match status" value="1"/>
</dbReference>
<dbReference type="PANTHER" id="PTHR10625">
    <property type="entry name" value="HISTONE DEACETYLASE HDAC1-RELATED"/>
    <property type="match status" value="1"/>
</dbReference>
<dbReference type="OrthoDB" id="9808367at2"/>
<dbReference type="InterPro" id="IPR000286">
    <property type="entry name" value="HDACs"/>
</dbReference>
<sequence length="305" mass="33745">MTIAFISHADCALHETTSYHPDTEERLAAIHDRLIASGLEMIMHSYDAPMVTLQQLCRVHDVDYVSDIFQKLHENERVWLDADTLMVSASLTAAQRGAGAVVKAVDLVMSQEAKTAFCCVRPPGHHAEHNKAMGFCIFNNVAVGVAHALAQYGLQRVAIIDFDAHHGNGTEDIFRGNEQVLLCSSFQHPFYPDTGEPGKHDNMINIGLPAGTSGEQFRRLIEEQWLPELEAFQPELIFISAGFDGHREDDMSDLDLVEEDFAWVTREVKKIADKFAQGRIVSTLEGGYAMSALGRSVASHIDALL</sequence>
<dbReference type="CDD" id="cd11599">
    <property type="entry name" value="HDAC_classII_2"/>
    <property type="match status" value="1"/>
</dbReference>
<dbReference type="GO" id="GO:0040029">
    <property type="term" value="P:epigenetic regulation of gene expression"/>
    <property type="evidence" value="ECO:0007669"/>
    <property type="project" value="TreeGrafter"/>
</dbReference>
<organism evidence="3 4">
    <name type="scientific">Methylophaga sulfidovorans</name>
    <dbReference type="NCBI Taxonomy" id="45496"/>
    <lineage>
        <taxon>Bacteria</taxon>
        <taxon>Pseudomonadati</taxon>
        <taxon>Pseudomonadota</taxon>
        <taxon>Gammaproteobacteria</taxon>
        <taxon>Thiotrichales</taxon>
        <taxon>Piscirickettsiaceae</taxon>
        <taxon>Methylophaga</taxon>
    </lineage>
</organism>
<evidence type="ECO:0000313" key="4">
    <source>
        <dbReference type="Proteomes" id="UP000198924"/>
    </source>
</evidence>
<dbReference type="STRING" id="45496.SAMN04488079_105192"/>
<dbReference type="InterPro" id="IPR023801">
    <property type="entry name" value="His_deacetylse_dom"/>
</dbReference>
<keyword evidence="4" id="KW-1185">Reference proteome</keyword>
<proteinExistence type="inferred from homology"/>
<name>A0A1I3X469_9GAMM</name>
<dbReference type="Gene3D" id="3.40.800.20">
    <property type="entry name" value="Histone deacetylase domain"/>
    <property type="match status" value="1"/>
</dbReference>
<gene>
    <name evidence="3" type="ORF">SAMN04488079_105192</name>
</gene>
<evidence type="ECO:0000259" key="2">
    <source>
        <dbReference type="Pfam" id="PF00850"/>
    </source>
</evidence>
<feature type="domain" description="Histone deacetylase" evidence="2">
    <location>
        <begin position="20"/>
        <end position="304"/>
    </location>
</feature>
<dbReference type="Pfam" id="PF00850">
    <property type="entry name" value="Hist_deacetyl"/>
    <property type="match status" value="1"/>
</dbReference>
<dbReference type="InterPro" id="IPR037138">
    <property type="entry name" value="His_deacetylse_dom_sf"/>
</dbReference>
<protein>
    <submittedName>
        <fullName evidence="3">Acetoin utilization deacetylase AcuC</fullName>
    </submittedName>
</protein>
<dbReference type="GO" id="GO:0004407">
    <property type="term" value="F:histone deacetylase activity"/>
    <property type="evidence" value="ECO:0007669"/>
    <property type="project" value="TreeGrafter"/>
</dbReference>
<comment type="similarity">
    <text evidence="1">Belongs to the histone deacetylase family.</text>
</comment>
<evidence type="ECO:0000313" key="3">
    <source>
        <dbReference type="EMBL" id="SFK14119.1"/>
    </source>
</evidence>
<evidence type="ECO:0000256" key="1">
    <source>
        <dbReference type="ARBA" id="ARBA00005947"/>
    </source>
</evidence>
<dbReference type="SUPFAM" id="SSF52768">
    <property type="entry name" value="Arginase/deacetylase"/>
    <property type="match status" value="1"/>
</dbReference>
<reference evidence="4" key="1">
    <citation type="submission" date="2016-10" db="EMBL/GenBank/DDBJ databases">
        <authorList>
            <person name="Varghese N."/>
            <person name="Submissions S."/>
        </authorList>
    </citation>
    <scope>NUCLEOTIDE SEQUENCE [LARGE SCALE GENOMIC DNA]</scope>
    <source>
        <strain evidence="4">DSM 11578</strain>
    </source>
</reference>
<dbReference type="RefSeq" id="WP_091712406.1">
    <property type="nucleotide sequence ID" value="NZ_FOSH01000005.1"/>
</dbReference>
<dbReference type="InterPro" id="IPR023696">
    <property type="entry name" value="Ureohydrolase_dom_sf"/>
</dbReference>
<dbReference type="AlphaFoldDB" id="A0A1I3X469"/>
<dbReference type="EMBL" id="FOSH01000005">
    <property type="protein sequence ID" value="SFK14119.1"/>
    <property type="molecule type" value="Genomic_DNA"/>
</dbReference>
<accession>A0A1I3X469</accession>